<organism evidence="2 3">
    <name type="scientific">Variovorax ginsengisoli</name>
    <dbReference type="NCBI Taxonomy" id="363844"/>
    <lineage>
        <taxon>Bacteria</taxon>
        <taxon>Pseudomonadati</taxon>
        <taxon>Pseudomonadota</taxon>
        <taxon>Betaproteobacteria</taxon>
        <taxon>Burkholderiales</taxon>
        <taxon>Comamonadaceae</taxon>
        <taxon>Variovorax</taxon>
    </lineage>
</organism>
<evidence type="ECO:0000256" key="1">
    <source>
        <dbReference type="SAM" id="MobiDB-lite"/>
    </source>
</evidence>
<evidence type="ECO:0008006" key="4">
    <source>
        <dbReference type="Google" id="ProtNLM"/>
    </source>
</evidence>
<reference evidence="2" key="1">
    <citation type="submission" date="2023-06" db="EMBL/GenBank/DDBJ databases">
        <authorList>
            <person name="Jiang Y."/>
            <person name="Liu Q."/>
        </authorList>
    </citation>
    <scope>NUCLEOTIDE SEQUENCE</scope>
    <source>
        <strain evidence="2">CGMCC 1.12090</strain>
    </source>
</reference>
<keyword evidence="3" id="KW-1185">Reference proteome</keyword>
<comment type="caution">
    <text evidence="2">The sequence shown here is derived from an EMBL/GenBank/DDBJ whole genome shotgun (WGS) entry which is preliminary data.</text>
</comment>
<proteinExistence type="predicted"/>
<dbReference type="Proteomes" id="UP001169027">
    <property type="component" value="Unassembled WGS sequence"/>
</dbReference>
<evidence type="ECO:0000313" key="2">
    <source>
        <dbReference type="EMBL" id="MDO1536978.1"/>
    </source>
</evidence>
<name>A0ABT8SDR4_9BURK</name>
<feature type="region of interest" description="Disordered" evidence="1">
    <location>
        <begin position="153"/>
        <end position="187"/>
    </location>
</feature>
<evidence type="ECO:0000313" key="3">
    <source>
        <dbReference type="Proteomes" id="UP001169027"/>
    </source>
</evidence>
<protein>
    <recommendedName>
        <fullName evidence="4">HNH endonuclease</fullName>
    </recommendedName>
</protein>
<gene>
    <name evidence="2" type="ORF">Q2T77_32405</name>
</gene>
<feature type="compositionally biased region" description="Basic and acidic residues" evidence="1">
    <location>
        <begin position="153"/>
        <end position="162"/>
    </location>
</feature>
<accession>A0ABT8SDR4</accession>
<dbReference type="EMBL" id="JAUKVY010000034">
    <property type="protein sequence ID" value="MDO1536978.1"/>
    <property type="molecule type" value="Genomic_DNA"/>
</dbReference>
<sequence length="324" mass="35727">MSYTCFLAREVESSPGTCSGTDALEPSSSTHTAAECLPSASETARCPNSLCSPTFEPSTEAPTAAELTSWLADFHAGHTAAHLEDGRWKTISGRKCGGSWQMSLPGTVFGRPSPENHEYLMNWPELWTSLEELPNENFKRWLQRSSAHLQDLEVRRMRDNRSSPETPYRSEPAEQRGGEHSGSMPEVPHERAYLRRDMGGRASETGNVHGLRKCLPTEALAPGIAVQRCMLSGIWKDSCGEEMGEPLNEIELCHLRPRIHEEQAGSSNLLKVVREQVGSSEQNFWSFVPPGSSPMSNIQRLEATGDGQVPIVAARAWRILTEAA</sequence>